<protein>
    <submittedName>
        <fullName evidence="10">Molybdopterin-dependent oxidoreductase</fullName>
    </submittedName>
</protein>
<feature type="domain" description="Molybdopterin oxidoreductase" evidence="7">
    <location>
        <begin position="52"/>
        <end position="507"/>
    </location>
</feature>
<evidence type="ECO:0000256" key="1">
    <source>
        <dbReference type="ARBA" id="ARBA00001942"/>
    </source>
</evidence>
<dbReference type="EMBL" id="JBHSQW010000039">
    <property type="protein sequence ID" value="MFC5996439.1"/>
    <property type="molecule type" value="Genomic_DNA"/>
</dbReference>
<dbReference type="Pfam" id="PF01568">
    <property type="entry name" value="Molydop_binding"/>
    <property type="match status" value="1"/>
</dbReference>
<name>A0ABW1J709_9PSEU</name>
<feature type="domain" description="Molybdopterin oxidoreductase N-terminal" evidence="9">
    <location>
        <begin position="8"/>
        <end position="47"/>
    </location>
</feature>
<evidence type="ECO:0000256" key="2">
    <source>
        <dbReference type="ARBA" id="ARBA00010312"/>
    </source>
</evidence>
<dbReference type="InterPro" id="IPR009010">
    <property type="entry name" value="Asp_de-COase-like_dom_sf"/>
</dbReference>
<evidence type="ECO:0000259" key="8">
    <source>
        <dbReference type="Pfam" id="PF01568"/>
    </source>
</evidence>
<dbReference type="PANTHER" id="PTHR43742:SF10">
    <property type="entry name" value="TRIMETHYLAMINE-N-OXIDE REDUCTASE 2"/>
    <property type="match status" value="1"/>
</dbReference>
<dbReference type="Pfam" id="PF00384">
    <property type="entry name" value="Molybdopterin"/>
    <property type="match status" value="1"/>
</dbReference>
<feature type="region of interest" description="Disordered" evidence="6">
    <location>
        <begin position="763"/>
        <end position="786"/>
    </location>
</feature>
<dbReference type="RefSeq" id="WP_379587103.1">
    <property type="nucleotide sequence ID" value="NZ_JBHSQW010000039.1"/>
</dbReference>
<organism evidence="10 11">
    <name type="scientific">Pseudonocardia hispaniensis</name>
    <dbReference type="NCBI Taxonomy" id="904933"/>
    <lineage>
        <taxon>Bacteria</taxon>
        <taxon>Bacillati</taxon>
        <taxon>Actinomycetota</taxon>
        <taxon>Actinomycetes</taxon>
        <taxon>Pseudonocardiales</taxon>
        <taxon>Pseudonocardiaceae</taxon>
        <taxon>Pseudonocardia</taxon>
    </lineage>
</organism>
<dbReference type="InterPro" id="IPR006656">
    <property type="entry name" value="Mopterin_OxRdtase"/>
</dbReference>
<dbReference type="InterPro" id="IPR006657">
    <property type="entry name" value="MoPterin_dinucl-bd_dom"/>
</dbReference>
<dbReference type="CDD" id="cd02793">
    <property type="entry name" value="MopB_CT_DMSOR-BSOR-TMAOR"/>
    <property type="match status" value="1"/>
</dbReference>
<evidence type="ECO:0000256" key="5">
    <source>
        <dbReference type="ARBA" id="ARBA00023002"/>
    </source>
</evidence>
<feature type="domain" description="Molybdopterin dinucleotide-binding" evidence="8">
    <location>
        <begin position="624"/>
        <end position="744"/>
    </location>
</feature>
<dbReference type="InterPro" id="IPR041954">
    <property type="entry name" value="CT_DMSOR/BSOR/TMAOR"/>
</dbReference>
<accession>A0ABW1J709</accession>
<gene>
    <name evidence="10" type="ORF">ACFQE5_19735</name>
</gene>
<dbReference type="Pfam" id="PF18364">
    <property type="entry name" value="Molybdopterin_N"/>
    <property type="match status" value="1"/>
</dbReference>
<dbReference type="Proteomes" id="UP001596302">
    <property type="component" value="Unassembled WGS sequence"/>
</dbReference>
<evidence type="ECO:0000256" key="6">
    <source>
        <dbReference type="SAM" id="MobiDB-lite"/>
    </source>
</evidence>
<dbReference type="SUPFAM" id="SSF50692">
    <property type="entry name" value="ADC-like"/>
    <property type="match status" value="1"/>
</dbReference>
<evidence type="ECO:0000256" key="3">
    <source>
        <dbReference type="ARBA" id="ARBA00022505"/>
    </source>
</evidence>
<keyword evidence="3" id="KW-0500">Molybdenum</keyword>
<comment type="similarity">
    <text evidence="2">Belongs to the prokaryotic molybdopterin-containing oxidoreductase family.</text>
</comment>
<dbReference type="Gene3D" id="3.90.55.10">
    <property type="entry name" value="Dimethylsulfoxide Reductase, domain 3"/>
    <property type="match status" value="1"/>
</dbReference>
<dbReference type="Gene3D" id="3.40.50.740">
    <property type="match status" value="1"/>
</dbReference>
<evidence type="ECO:0000313" key="11">
    <source>
        <dbReference type="Proteomes" id="UP001596302"/>
    </source>
</evidence>
<evidence type="ECO:0000313" key="10">
    <source>
        <dbReference type="EMBL" id="MFC5996439.1"/>
    </source>
</evidence>
<evidence type="ECO:0000259" key="7">
    <source>
        <dbReference type="Pfam" id="PF00384"/>
    </source>
</evidence>
<dbReference type="PANTHER" id="PTHR43742">
    <property type="entry name" value="TRIMETHYLAMINE-N-OXIDE REDUCTASE"/>
    <property type="match status" value="1"/>
</dbReference>
<evidence type="ECO:0000259" key="9">
    <source>
        <dbReference type="Pfam" id="PF18364"/>
    </source>
</evidence>
<evidence type="ECO:0000256" key="4">
    <source>
        <dbReference type="ARBA" id="ARBA00022723"/>
    </source>
</evidence>
<comment type="cofactor">
    <cofactor evidence="1">
        <name>Mo-bis(molybdopterin guanine dinucleotide)</name>
        <dbReference type="ChEBI" id="CHEBI:60539"/>
    </cofactor>
</comment>
<dbReference type="Gene3D" id="3.40.228.10">
    <property type="entry name" value="Dimethylsulfoxide Reductase, domain 2"/>
    <property type="match status" value="1"/>
</dbReference>
<proteinExistence type="inferred from homology"/>
<keyword evidence="4" id="KW-0479">Metal-binding</keyword>
<dbReference type="InterPro" id="IPR041460">
    <property type="entry name" value="Molybdopterin_N"/>
</dbReference>
<reference evidence="11" key="1">
    <citation type="journal article" date="2019" name="Int. J. Syst. Evol. Microbiol.">
        <title>The Global Catalogue of Microorganisms (GCM) 10K type strain sequencing project: providing services to taxonomists for standard genome sequencing and annotation.</title>
        <authorList>
            <consortium name="The Broad Institute Genomics Platform"/>
            <consortium name="The Broad Institute Genome Sequencing Center for Infectious Disease"/>
            <person name="Wu L."/>
            <person name="Ma J."/>
        </authorList>
    </citation>
    <scope>NUCLEOTIDE SEQUENCE [LARGE SCALE GENOMIC DNA]</scope>
    <source>
        <strain evidence="11">CCM 8391</strain>
    </source>
</reference>
<sequence>MGRRSGRTASHWGSYLVRTEGDEVVEVRGTGQDADPSPIGRNYVGALRHPARIRRPAVRLGWLRDGPGPSGDRGADPYVEISHDEALDLVAGELDRVRGRHGNEAIFGGSYGWGSAGRFHHAQSQVHRFLNAIGGYTRSVNTYSHAAEEVVLPHIVGNREWFLRSVTRWPEVAEHTRLVVAFGGLPRRSVQVNPGGVGAHLNARWQDACAEAGVEFVVVGPSRDDSAAALRASWLPLRPHTDVAMMLAMAHTLLEEGRYDRYFVQHCCVGFEHFARYLRGDIDGIAKTPRWAARICDVAEAAIVELARRLAATRSLITLTWSLQRQHHGEMTYWAGIALAAMAGSMGRPGGGIGTGFSSMHNAHVHDRFSAAAALPQLERAVPTFIPVSRISDMLLNPGQSFDYNGATQRYPDIKLVYWVGGNPFHHHQDLNRLLTAWQRPDTVVVHEPFWNSMAKHADIVFPVATSLEREDFALGVGDPWLTAMDQVATAPEGVVTDYEIFSALARRLGAGDRFTEGRTANQWVRELYERTVETCAAMDIALPDYDTFRTIGGVEIPMRWAGPVAFATLRQDPSAHPLTTPSGKIELFSDTVAGFGYDDCPGYPCWLEPAEWLGSPLAARYPLHLLSVQPDTRLHSQFDHGPLSREGKAGEREQIRLNPKDAADRGLGEGDLVRVFNQRGACLAVVTLSEGLRVGVAQLPTGAWYDPACPGEVGSLDKHGNPNVLTLDIGTSKLAQGPVAHTCLVEVELFTGAPPPVTAHEPPILLSPPSPAAPAVHPALRRSTR</sequence>
<comment type="caution">
    <text evidence="10">The sequence shown here is derived from an EMBL/GenBank/DDBJ whole genome shotgun (WGS) entry which is preliminary data.</text>
</comment>
<keyword evidence="11" id="KW-1185">Reference proteome</keyword>
<dbReference type="SUPFAM" id="SSF53706">
    <property type="entry name" value="Formate dehydrogenase/DMSO reductase, domains 1-3"/>
    <property type="match status" value="1"/>
</dbReference>
<keyword evidence="5" id="KW-0560">Oxidoreductase</keyword>
<dbReference type="Gene3D" id="2.40.40.20">
    <property type="match status" value="1"/>
</dbReference>
<dbReference type="InterPro" id="IPR050612">
    <property type="entry name" value="Prok_Mopterin_Oxidored"/>
</dbReference>